<evidence type="ECO:0000313" key="2">
    <source>
        <dbReference type="EMBL" id="TRM65470.1"/>
    </source>
</evidence>
<organism evidence="2 3">
    <name type="scientific">Schizophyllum amplum</name>
    <dbReference type="NCBI Taxonomy" id="97359"/>
    <lineage>
        <taxon>Eukaryota</taxon>
        <taxon>Fungi</taxon>
        <taxon>Dikarya</taxon>
        <taxon>Basidiomycota</taxon>
        <taxon>Agaricomycotina</taxon>
        <taxon>Agaricomycetes</taxon>
        <taxon>Agaricomycetidae</taxon>
        <taxon>Agaricales</taxon>
        <taxon>Schizophyllaceae</taxon>
        <taxon>Schizophyllum</taxon>
    </lineage>
</organism>
<accession>A0A550CKY1</accession>
<proteinExistence type="predicted"/>
<sequence length="608" mass="64956">MPAVSIPGPRPPSRTQTDTAKQGTDGSSTVSTLPQPYGTDPFIAPRSSSRQIPKKDVKGKSRATDSSSSDSDTTDSGEVDSTTSSGRHSASQWQTGHVTATGTPSPSRSNETDASKAIMDFLAATLPQDEDRSVGQKYKRATTDTGEWLPGEPLPDTWPERAIKRTPAQSPRAPMRGTFPVGSPPTREEMARRLASAKLGDWTSRHLSNASDTDWDMTSESSVTAPSLDFMVPGSVPYPTSSNLTPSVLSAEELCYEEGGTSSDVLQMQYGCLSATSAASDPLMDALADEIAQILSLDGADSTAHPSSQPIPIHFNDTRIDDSAITALENEFGAWDMSTSPRYTNVYEDPSLFSTSMYSTIEDVPRDGESMEDYLSRTLQPDYSQSDYSQSFASPWSVKDTSPLPTDTVWDFADLSASLPTVPTTPTAYQSEAPVTRLPVAAPSTSAFTFFMPFQVSEAQGAVGAAELIAEMQRTGALPSEPLDGLTAEARELMFDDAVFSTDDLETTWDPAAFASSGDVGKSTSEPFLIDHMLGLMESYPPTTGTVASASSSLELANAFDVYPSNNTLDSFDSSLFGLNTQAFDWGDGSDGLDPVDRTSSDVERHAG</sequence>
<reference evidence="2 3" key="1">
    <citation type="journal article" date="2019" name="New Phytol.">
        <title>Comparative genomics reveals unique wood-decay strategies and fruiting body development in the Schizophyllaceae.</title>
        <authorList>
            <person name="Almasi E."/>
            <person name="Sahu N."/>
            <person name="Krizsan K."/>
            <person name="Balint B."/>
            <person name="Kovacs G.M."/>
            <person name="Kiss B."/>
            <person name="Cseklye J."/>
            <person name="Drula E."/>
            <person name="Henrissat B."/>
            <person name="Nagy I."/>
            <person name="Chovatia M."/>
            <person name="Adam C."/>
            <person name="LaButti K."/>
            <person name="Lipzen A."/>
            <person name="Riley R."/>
            <person name="Grigoriev I.V."/>
            <person name="Nagy L.G."/>
        </authorList>
    </citation>
    <scope>NUCLEOTIDE SEQUENCE [LARGE SCALE GENOMIC DNA]</scope>
    <source>
        <strain evidence="2 3">NL-1724</strain>
    </source>
</reference>
<evidence type="ECO:0000313" key="3">
    <source>
        <dbReference type="Proteomes" id="UP000320762"/>
    </source>
</evidence>
<comment type="caution">
    <text evidence="2">The sequence shown here is derived from an EMBL/GenBank/DDBJ whole genome shotgun (WGS) entry which is preliminary data.</text>
</comment>
<feature type="compositionally biased region" description="Basic and acidic residues" evidence="1">
    <location>
        <begin position="595"/>
        <end position="608"/>
    </location>
</feature>
<evidence type="ECO:0000256" key="1">
    <source>
        <dbReference type="SAM" id="MobiDB-lite"/>
    </source>
</evidence>
<name>A0A550CKY1_9AGAR</name>
<dbReference type="AlphaFoldDB" id="A0A550CKY1"/>
<gene>
    <name evidence="2" type="ORF">BD626DRAFT_219223</name>
</gene>
<protein>
    <submittedName>
        <fullName evidence="2">Uncharacterized protein</fullName>
    </submittedName>
</protein>
<feature type="compositionally biased region" description="Polar residues" evidence="1">
    <location>
        <begin position="86"/>
        <end position="109"/>
    </location>
</feature>
<dbReference type="Proteomes" id="UP000320762">
    <property type="component" value="Unassembled WGS sequence"/>
</dbReference>
<keyword evidence="3" id="KW-1185">Reference proteome</keyword>
<feature type="compositionally biased region" description="Basic and acidic residues" evidence="1">
    <location>
        <begin position="53"/>
        <end position="63"/>
    </location>
</feature>
<dbReference type="EMBL" id="VDMD01000005">
    <property type="protein sequence ID" value="TRM65470.1"/>
    <property type="molecule type" value="Genomic_DNA"/>
</dbReference>
<feature type="region of interest" description="Disordered" evidence="1">
    <location>
        <begin position="1"/>
        <end position="186"/>
    </location>
</feature>
<dbReference type="OrthoDB" id="10309683at2759"/>
<feature type="region of interest" description="Disordered" evidence="1">
    <location>
        <begin position="588"/>
        <end position="608"/>
    </location>
</feature>
<feature type="compositionally biased region" description="Polar residues" evidence="1">
    <location>
        <begin position="13"/>
        <end position="34"/>
    </location>
</feature>